<dbReference type="Pfam" id="PF12833">
    <property type="entry name" value="HTH_18"/>
    <property type="match status" value="1"/>
</dbReference>
<keyword evidence="1" id="KW-0805">Transcription regulation</keyword>
<dbReference type="PANTHER" id="PTHR43436:SF1">
    <property type="entry name" value="TRANSCRIPTIONAL REGULATORY PROTEIN"/>
    <property type="match status" value="1"/>
</dbReference>
<protein>
    <submittedName>
        <fullName evidence="4">AraC-type DNA-binding protein</fullName>
    </submittedName>
</protein>
<feature type="domain" description="HTH araC/xylS-type" evidence="3">
    <location>
        <begin position="160"/>
        <end position="257"/>
    </location>
</feature>
<dbReference type="Proteomes" id="UP000198992">
    <property type="component" value="Unassembled WGS sequence"/>
</dbReference>
<dbReference type="EMBL" id="FNTH01000001">
    <property type="protein sequence ID" value="SED77785.1"/>
    <property type="molecule type" value="Genomic_DNA"/>
</dbReference>
<dbReference type="RefSeq" id="WP_092122403.1">
    <property type="nucleotide sequence ID" value="NZ_FNTH01000001.1"/>
</dbReference>
<organism evidence="4 5">
    <name type="scientific">Bradyrhizobium erythrophlei</name>
    <dbReference type="NCBI Taxonomy" id="1437360"/>
    <lineage>
        <taxon>Bacteria</taxon>
        <taxon>Pseudomonadati</taxon>
        <taxon>Pseudomonadota</taxon>
        <taxon>Alphaproteobacteria</taxon>
        <taxon>Hyphomicrobiales</taxon>
        <taxon>Nitrobacteraceae</taxon>
        <taxon>Bradyrhizobium</taxon>
    </lineage>
</organism>
<proteinExistence type="predicted"/>
<dbReference type="PROSITE" id="PS01124">
    <property type="entry name" value="HTH_ARAC_FAMILY_2"/>
    <property type="match status" value="1"/>
</dbReference>
<sequence>MDAIVDAKCQKSGQQSGHRMLITPERVFYAGLLGRPRERCPGAFHVYVAIRDGLHLSTSEGRESHGELAVTMPNLRHTITSEYRSAICVAIEPESVPDGTLEAVARRLQGPDSHLFANRIRNAYATLAEMQHRDAIANAEFDTMCFGDALPQRVLDPRVVRAIGRIGQFSGEPVTAAGCATEAGLSPSRFLHLFKEETGISFRSFRAWKRARHLLHFANQDINLAHLAQDIGYPDSTHFSHSIRRFYGLKPRAIFSGSRDLAIYRTGQERALT</sequence>
<accession>A0A1H5DFW7</accession>
<evidence type="ECO:0000259" key="3">
    <source>
        <dbReference type="PROSITE" id="PS01124"/>
    </source>
</evidence>
<dbReference type="OrthoDB" id="5295226at2"/>
<reference evidence="4 5" key="1">
    <citation type="submission" date="2016-10" db="EMBL/GenBank/DDBJ databases">
        <authorList>
            <person name="de Groot N.N."/>
        </authorList>
    </citation>
    <scope>NUCLEOTIDE SEQUENCE [LARGE SCALE GENOMIC DNA]</scope>
    <source>
        <strain evidence="4 5">MT12</strain>
    </source>
</reference>
<name>A0A1H5DFW7_9BRAD</name>
<dbReference type="PANTHER" id="PTHR43436">
    <property type="entry name" value="ARAC-FAMILY TRANSCRIPTIONAL REGULATOR"/>
    <property type="match status" value="1"/>
</dbReference>
<evidence type="ECO:0000256" key="1">
    <source>
        <dbReference type="ARBA" id="ARBA00023015"/>
    </source>
</evidence>
<dbReference type="InterPro" id="IPR018060">
    <property type="entry name" value="HTH_AraC"/>
</dbReference>
<dbReference type="GO" id="GO:0003700">
    <property type="term" value="F:DNA-binding transcription factor activity"/>
    <property type="evidence" value="ECO:0007669"/>
    <property type="project" value="InterPro"/>
</dbReference>
<dbReference type="SMART" id="SM00342">
    <property type="entry name" value="HTH_ARAC"/>
    <property type="match status" value="1"/>
</dbReference>
<dbReference type="GO" id="GO:0043565">
    <property type="term" value="F:sequence-specific DNA binding"/>
    <property type="evidence" value="ECO:0007669"/>
    <property type="project" value="InterPro"/>
</dbReference>
<evidence type="ECO:0000313" key="4">
    <source>
        <dbReference type="EMBL" id="SED77785.1"/>
    </source>
</evidence>
<dbReference type="InterPro" id="IPR009057">
    <property type="entry name" value="Homeodomain-like_sf"/>
</dbReference>
<evidence type="ECO:0000256" key="2">
    <source>
        <dbReference type="ARBA" id="ARBA00023163"/>
    </source>
</evidence>
<dbReference type="Gene3D" id="1.10.10.60">
    <property type="entry name" value="Homeodomain-like"/>
    <property type="match status" value="2"/>
</dbReference>
<keyword evidence="4" id="KW-0238">DNA-binding</keyword>
<dbReference type="AlphaFoldDB" id="A0A1H5DFW7"/>
<keyword evidence="2" id="KW-0804">Transcription</keyword>
<dbReference type="SUPFAM" id="SSF46689">
    <property type="entry name" value="Homeodomain-like"/>
    <property type="match status" value="1"/>
</dbReference>
<gene>
    <name evidence="4" type="ORF">SAMN05444164_5770</name>
</gene>
<evidence type="ECO:0000313" key="5">
    <source>
        <dbReference type="Proteomes" id="UP000198992"/>
    </source>
</evidence>